<dbReference type="AlphaFoldDB" id="A0A427XTE9"/>
<dbReference type="OrthoDB" id="1708823at2759"/>
<dbReference type="GO" id="GO:0003700">
    <property type="term" value="F:DNA-binding transcription factor activity"/>
    <property type="evidence" value="ECO:0007669"/>
    <property type="project" value="InterPro"/>
</dbReference>
<dbReference type="GeneID" id="39592834"/>
<evidence type="ECO:0000259" key="3">
    <source>
        <dbReference type="Pfam" id="PF04082"/>
    </source>
</evidence>
<dbReference type="GO" id="GO:0006351">
    <property type="term" value="P:DNA-templated transcription"/>
    <property type="evidence" value="ECO:0007669"/>
    <property type="project" value="InterPro"/>
</dbReference>
<dbReference type="GO" id="GO:0003677">
    <property type="term" value="F:DNA binding"/>
    <property type="evidence" value="ECO:0007669"/>
    <property type="project" value="InterPro"/>
</dbReference>
<keyword evidence="1" id="KW-0539">Nucleus</keyword>
<gene>
    <name evidence="4" type="ORF">EHS24_008291</name>
</gene>
<protein>
    <recommendedName>
        <fullName evidence="3">Xylanolytic transcriptional activator regulatory domain-containing protein</fullName>
    </recommendedName>
</protein>
<dbReference type="EMBL" id="RSCE01000006">
    <property type="protein sequence ID" value="RSH82087.1"/>
    <property type="molecule type" value="Genomic_DNA"/>
</dbReference>
<accession>A0A427XTE9</accession>
<dbReference type="Pfam" id="PF04082">
    <property type="entry name" value="Fungal_trans"/>
    <property type="match status" value="1"/>
</dbReference>
<dbReference type="Proteomes" id="UP000279236">
    <property type="component" value="Unassembled WGS sequence"/>
</dbReference>
<name>A0A427XTE9_9TREE</name>
<evidence type="ECO:0000256" key="2">
    <source>
        <dbReference type="SAM" id="MobiDB-lite"/>
    </source>
</evidence>
<dbReference type="InterPro" id="IPR007219">
    <property type="entry name" value="XnlR_reg_dom"/>
</dbReference>
<dbReference type="PANTHER" id="PTHR46910">
    <property type="entry name" value="TRANSCRIPTION FACTOR PDR1"/>
    <property type="match status" value="1"/>
</dbReference>
<dbReference type="STRING" id="105984.A0A427XTE9"/>
<reference evidence="4 5" key="1">
    <citation type="submission" date="2018-11" db="EMBL/GenBank/DDBJ databases">
        <title>Genome sequence of Apiotrichum porosum DSM 27194.</title>
        <authorList>
            <person name="Aliyu H."/>
            <person name="Gorte O."/>
            <person name="Ochsenreither K."/>
        </authorList>
    </citation>
    <scope>NUCLEOTIDE SEQUENCE [LARGE SCALE GENOMIC DNA]</scope>
    <source>
        <strain evidence="4 5">DSM 27194</strain>
    </source>
</reference>
<dbReference type="RefSeq" id="XP_028476542.1">
    <property type="nucleotide sequence ID" value="XM_028623609.1"/>
</dbReference>
<keyword evidence="5" id="KW-1185">Reference proteome</keyword>
<evidence type="ECO:0000313" key="4">
    <source>
        <dbReference type="EMBL" id="RSH82087.1"/>
    </source>
</evidence>
<evidence type="ECO:0000313" key="5">
    <source>
        <dbReference type="Proteomes" id="UP000279236"/>
    </source>
</evidence>
<dbReference type="InterPro" id="IPR050987">
    <property type="entry name" value="AtrR-like"/>
</dbReference>
<feature type="domain" description="Xylanolytic transcriptional activator regulatory" evidence="3">
    <location>
        <begin position="96"/>
        <end position="309"/>
    </location>
</feature>
<dbReference type="CDD" id="cd12148">
    <property type="entry name" value="fungal_TF_MHR"/>
    <property type="match status" value="1"/>
</dbReference>
<organism evidence="4 5">
    <name type="scientific">Apiotrichum porosum</name>
    <dbReference type="NCBI Taxonomy" id="105984"/>
    <lineage>
        <taxon>Eukaryota</taxon>
        <taxon>Fungi</taxon>
        <taxon>Dikarya</taxon>
        <taxon>Basidiomycota</taxon>
        <taxon>Agaricomycotina</taxon>
        <taxon>Tremellomycetes</taxon>
        <taxon>Trichosporonales</taxon>
        <taxon>Trichosporonaceae</taxon>
        <taxon>Apiotrichum</taxon>
    </lineage>
</organism>
<dbReference type="GO" id="GO:0008270">
    <property type="term" value="F:zinc ion binding"/>
    <property type="evidence" value="ECO:0007669"/>
    <property type="project" value="InterPro"/>
</dbReference>
<comment type="caution">
    <text evidence="4">The sequence shown here is derived from an EMBL/GenBank/DDBJ whole genome shotgun (WGS) entry which is preliminary data.</text>
</comment>
<feature type="region of interest" description="Disordered" evidence="2">
    <location>
        <begin position="1"/>
        <end position="22"/>
    </location>
</feature>
<proteinExistence type="predicted"/>
<evidence type="ECO:0000256" key="1">
    <source>
        <dbReference type="ARBA" id="ARBA00023242"/>
    </source>
</evidence>
<dbReference type="PANTHER" id="PTHR46910:SF40">
    <property type="entry name" value="ZN(II)2CYS6 TRANSCRIPTION FACTOR (EUROFUNG)"/>
    <property type="match status" value="1"/>
</dbReference>
<sequence>MHNSRPADEELAAEQPLSASTPLSHTEGVWYSLGGNADAVSALPVSTSPLNSFTELPSMSLATHARDPPRPDDDHGYNPDSVLDIMLPRGRLYKIIEMYFDYIHPLTPLLHSTTFWRDLERRRELDWGQEEWTALVLSVVALTTCQLPYTFIPMTRDDARGLVQRCNAHIRTSQAIEWEKWSIERAMTTLIQSQTMSLLGKSQLAVTFRGIVTVNFTYQQLHLDNPLLEREQWRRLWWLAYCGDVTVVALHDRPTLYHEDDIAMDLPAEIDDQFLTELETLPPPINYVHRISGFLYNCKLFRLLGDILEKRRRDRRRPPRDVNLQLRFLELDQLHHQVVHLMDSCPDELRSQVRNPDQTLAALMESVLQGGPTELPPLDTLAQADIQPTFIIQQANIYVTQQLARTLLVRYREELVRLYDQEVALGLAPVIPNITTHAAIQAERDDIVNTLILVLERLPLHVAGEAAALSATDTHVAVNTYWLVSKIRFVASSLLDSPASEENPSSSDRILTQLWRLVGFLNDLECLYSPAASLHQINL</sequence>